<feature type="compositionally biased region" description="Basic and acidic residues" evidence="1">
    <location>
        <begin position="59"/>
        <end position="75"/>
    </location>
</feature>
<comment type="caution">
    <text evidence="2">The sequence shown here is derived from an EMBL/GenBank/DDBJ whole genome shotgun (WGS) entry which is preliminary data.</text>
</comment>
<feature type="region of interest" description="Disordered" evidence="1">
    <location>
        <begin position="51"/>
        <end position="75"/>
    </location>
</feature>
<evidence type="ECO:0000256" key="1">
    <source>
        <dbReference type="SAM" id="MobiDB-lite"/>
    </source>
</evidence>
<name>A0AAD6A9D9_9TELE</name>
<dbReference type="AlphaFoldDB" id="A0AAD6A9D9"/>
<protein>
    <submittedName>
        <fullName evidence="2">Uncharacterized protein</fullName>
    </submittedName>
</protein>
<evidence type="ECO:0000313" key="3">
    <source>
        <dbReference type="Proteomes" id="UP001219934"/>
    </source>
</evidence>
<feature type="region of interest" description="Disordered" evidence="1">
    <location>
        <begin position="1"/>
        <end position="27"/>
    </location>
</feature>
<dbReference type="Proteomes" id="UP001219934">
    <property type="component" value="Unassembled WGS sequence"/>
</dbReference>
<gene>
    <name evidence="2" type="ORF">JOQ06_021754</name>
</gene>
<sequence length="106" mass="11167">MGPLPHGRQAERPGLLQRHESSGGLCCSSDSDAGGLLDSSSSDHHVLRGLRVRPGDAAAARDPEGEAAGDHPGRGAEDNVGCLFIVMFFVMCCMFDDPDEGQSRTD</sequence>
<keyword evidence="3" id="KW-1185">Reference proteome</keyword>
<dbReference type="EMBL" id="JAPTMU010000180">
    <property type="protein sequence ID" value="KAJ4920632.1"/>
    <property type="molecule type" value="Genomic_DNA"/>
</dbReference>
<organism evidence="2 3">
    <name type="scientific">Pogonophryne albipinna</name>
    <dbReference type="NCBI Taxonomy" id="1090488"/>
    <lineage>
        <taxon>Eukaryota</taxon>
        <taxon>Metazoa</taxon>
        <taxon>Chordata</taxon>
        <taxon>Craniata</taxon>
        <taxon>Vertebrata</taxon>
        <taxon>Euteleostomi</taxon>
        <taxon>Actinopterygii</taxon>
        <taxon>Neopterygii</taxon>
        <taxon>Teleostei</taxon>
        <taxon>Neoteleostei</taxon>
        <taxon>Acanthomorphata</taxon>
        <taxon>Eupercaria</taxon>
        <taxon>Perciformes</taxon>
        <taxon>Notothenioidei</taxon>
        <taxon>Pogonophryne</taxon>
    </lineage>
</organism>
<accession>A0AAD6A9D9</accession>
<evidence type="ECO:0000313" key="2">
    <source>
        <dbReference type="EMBL" id="KAJ4920632.1"/>
    </source>
</evidence>
<proteinExistence type="predicted"/>
<reference evidence="2" key="1">
    <citation type="submission" date="2022-11" db="EMBL/GenBank/DDBJ databases">
        <title>Chromosome-level genome of Pogonophryne albipinna.</title>
        <authorList>
            <person name="Jo E."/>
        </authorList>
    </citation>
    <scope>NUCLEOTIDE SEQUENCE</scope>
    <source>
        <strain evidence="2">SGF0006</strain>
        <tissue evidence="2">Muscle</tissue>
    </source>
</reference>